<keyword evidence="2" id="KW-1185">Reference proteome</keyword>
<comment type="caution">
    <text evidence="1">The sequence shown here is derived from an EMBL/GenBank/DDBJ whole genome shotgun (WGS) entry which is preliminary data.</text>
</comment>
<reference evidence="1 2" key="1">
    <citation type="submission" date="2018-03" db="EMBL/GenBank/DDBJ databases">
        <title>Draft Genome Sequences of the Obligatory Marine Myxobacteria Enhygromyxa salina SWB005.</title>
        <authorList>
            <person name="Poehlein A."/>
            <person name="Moghaddam J.A."/>
            <person name="Harms H."/>
            <person name="Alanjari M."/>
            <person name="Koenig G.M."/>
            <person name="Daniel R."/>
            <person name="Schaeberle T.F."/>
        </authorList>
    </citation>
    <scope>NUCLEOTIDE SEQUENCE [LARGE SCALE GENOMIC DNA]</scope>
    <source>
        <strain evidence="1 2">SWB005</strain>
    </source>
</reference>
<accession>A0A2S9YEF1</accession>
<dbReference type="AlphaFoldDB" id="A0A2S9YEF1"/>
<evidence type="ECO:0000313" key="2">
    <source>
        <dbReference type="Proteomes" id="UP000237968"/>
    </source>
</evidence>
<dbReference type="Proteomes" id="UP000237968">
    <property type="component" value="Unassembled WGS sequence"/>
</dbReference>
<protein>
    <submittedName>
        <fullName evidence="1">Uncharacterized protein</fullName>
    </submittedName>
</protein>
<dbReference type="EMBL" id="PVNK01000081">
    <property type="protein sequence ID" value="PRQ03498.1"/>
    <property type="molecule type" value="Genomic_DNA"/>
</dbReference>
<name>A0A2S9YEF1_9BACT</name>
<gene>
    <name evidence="1" type="ORF">ENSA5_15280</name>
</gene>
<evidence type="ECO:0000313" key="1">
    <source>
        <dbReference type="EMBL" id="PRQ03498.1"/>
    </source>
</evidence>
<proteinExistence type="predicted"/>
<organism evidence="1 2">
    <name type="scientific">Enhygromyxa salina</name>
    <dbReference type="NCBI Taxonomy" id="215803"/>
    <lineage>
        <taxon>Bacteria</taxon>
        <taxon>Pseudomonadati</taxon>
        <taxon>Myxococcota</taxon>
        <taxon>Polyangia</taxon>
        <taxon>Nannocystales</taxon>
        <taxon>Nannocystaceae</taxon>
        <taxon>Enhygromyxa</taxon>
    </lineage>
</organism>
<sequence>MATRIPDQPGNLEDGLVVYIYIPEGEGAWTPIDGDELGAGEEEYEQRLRDAEDEFNAALNPILRVVDEKLDPYFDKRWDDPGRPPHSEGEFGIALWVLGAVASGLTWDFIKAAGLGLWSVLKKGREAGIAIETDARGLMIVAIMAAKKITPELVTHTSALRCIEDNTEVIPREPGGVCIFSIPDMKNRNTHIIALTLQGEVVFHNIADFISNDAGGFLSSGDEWKWSSDEDWT</sequence>